<evidence type="ECO:0000259" key="1">
    <source>
        <dbReference type="PROSITE" id="PS50209"/>
    </source>
</evidence>
<dbReference type="Gene3D" id="1.10.533.10">
    <property type="entry name" value="Death Domain, Fas"/>
    <property type="match status" value="1"/>
</dbReference>
<protein>
    <recommendedName>
        <fullName evidence="1">CARD domain-containing protein</fullName>
    </recommendedName>
</protein>
<reference evidence="2" key="3">
    <citation type="submission" date="2023-05" db="EMBL/GenBank/DDBJ databases">
        <authorList>
            <person name="Smith C.H."/>
        </authorList>
    </citation>
    <scope>NUCLEOTIDE SEQUENCE</scope>
    <source>
        <strain evidence="2">CHS0354</strain>
        <tissue evidence="2">Mantle</tissue>
    </source>
</reference>
<reference evidence="2" key="1">
    <citation type="journal article" date="2021" name="Genome Biol. Evol.">
        <title>A High-Quality Reference Genome for a Parasitic Bivalve with Doubly Uniparental Inheritance (Bivalvia: Unionida).</title>
        <authorList>
            <person name="Smith C.H."/>
        </authorList>
    </citation>
    <scope>NUCLEOTIDE SEQUENCE</scope>
    <source>
        <strain evidence="2">CHS0354</strain>
    </source>
</reference>
<dbReference type="SUPFAM" id="SSF47986">
    <property type="entry name" value="DEATH domain"/>
    <property type="match status" value="1"/>
</dbReference>
<dbReference type="Proteomes" id="UP001195483">
    <property type="component" value="Unassembled WGS sequence"/>
</dbReference>
<keyword evidence="3" id="KW-1185">Reference proteome</keyword>
<reference evidence="2" key="2">
    <citation type="journal article" date="2021" name="Genome Biol. Evol.">
        <title>Developing a high-quality reference genome for a parasitic bivalve with doubly uniparental inheritance (Bivalvia: Unionida).</title>
        <authorList>
            <person name="Smith C.H."/>
        </authorList>
    </citation>
    <scope>NUCLEOTIDE SEQUENCE</scope>
    <source>
        <strain evidence="2">CHS0354</strain>
        <tissue evidence="2">Mantle</tissue>
    </source>
</reference>
<feature type="domain" description="CARD" evidence="1">
    <location>
        <begin position="34"/>
        <end position="124"/>
    </location>
</feature>
<comment type="caution">
    <text evidence="2">The sequence shown here is derived from an EMBL/GenBank/DDBJ whole genome shotgun (WGS) entry which is preliminary data.</text>
</comment>
<proteinExistence type="predicted"/>
<evidence type="ECO:0000313" key="3">
    <source>
        <dbReference type="Proteomes" id="UP001195483"/>
    </source>
</evidence>
<evidence type="ECO:0000313" key="2">
    <source>
        <dbReference type="EMBL" id="KAK3610564.1"/>
    </source>
</evidence>
<dbReference type="EMBL" id="JAEAOA010000587">
    <property type="protein sequence ID" value="KAK3610564.1"/>
    <property type="molecule type" value="Genomic_DNA"/>
</dbReference>
<gene>
    <name evidence="2" type="ORF">CHS0354_009000</name>
</gene>
<dbReference type="AlphaFoldDB" id="A0AAE0TIG0"/>
<name>A0AAE0TIG0_9BIVA</name>
<sequence>MQSAEYVQKEMFNQTKGTHDKPHGQKCKIRIKELSEEDKQQLQRYWRTIKSSLSMRQIIDFLIEEGVISPDEWEGIDKNNASEMDKTHEFLLYLLKQPADAYGNFIKVLNKRNYSYLVEKLQRRSHSSIPIPSSGREGT</sequence>
<dbReference type="Pfam" id="PF00619">
    <property type="entry name" value="CARD"/>
    <property type="match status" value="1"/>
</dbReference>
<organism evidence="2 3">
    <name type="scientific">Potamilus streckersoni</name>
    <dbReference type="NCBI Taxonomy" id="2493646"/>
    <lineage>
        <taxon>Eukaryota</taxon>
        <taxon>Metazoa</taxon>
        <taxon>Spiralia</taxon>
        <taxon>Lophotrochozoa</taxon>
        <taxon>Mollusca</taxon>
        <taxon>Bivalvia</taxon>
        <taxon>Autobranchia</taxon>
        <taxon>Heteroconchia</taxon>
        <taxon>Palaeoheterodonta</taxon>
        <taxon>Unionida</taxon>
        <taxon>Unionoidea</taxon>
        <taxon>Unionidae</taxon>
        <taxon>Ambleminae</taxon>
        <taxon>Lampsilini</taxon>
        <taxon>Potamilus</taxon>
    </lineage>
</organism>
<accession>A0AAE0TIG0</accession>
<dbReference type="CDD" id="cd01671">
    <property type="entry name" value="CARD"/>
    <property type="match status" value="1"/>
</dbReference>
<dbReference type="GO" id="GO:0042981">
    <property type="term" value="P:regulation of apoptotic process"/>
    <property type="evidence" value="ECO:0007669"/>
    <property type="project" value="InterPro"/>
</dbReference>
<dbReference type="InterPro" id="IPR001315">
    <property type="entry name" value="CARD"/>
</dbReference>
<dbReference type="PROSITE" id="PS50209">
    <property type="entry name" value="CARD"/>
    <property type="match status" value="1"/>
</dbReference>
<dbReference type="InterPro" id="IPR011029">
    <property type="entry name" value="DEATH-like_dom_sf"/>
</dbReference>